<organism evidence="2 3">
    <name type="scientific">Caerostris extrusa</name>
    <name type="common">Bark spider</name>
    <name type="synonym">Caerostris bankana</name>
    <dbReference type="NCBI Taxonomy" id="172846"/>
    <lineage>
        <taxon>Eukaryota</taxon>
        <taxon>Metazoa</taxon>
        <taxon>Ecdysozoa</taxon>
        <taxon>Arthropoda</taxon>
        <taxon>Chelicerata</taxon>
        <taxon>Arachnida</taxon>
        <taxon>Araneae</taxon>
        <taxon>Araneomorphae</taxon>
        <taxon>Entelegynae</taxon>
        <taxon>Araneoidea</taxon>
        <taxon>Araneidae</taxon>
        <taxon>Caerostris</taxon>
    </lineage>
</organism>
<evidence type="ECO:0000256" key="1">
    <source>
        <dbReference type="SAM" id="MobiDB-lite"/>
    </source>
</evidence>
<sequence>MRRPHLVDGPGEAFKLGKDPHPRIQGKQHFSAR</sequence>
<dbReference type="AlphaFoldDB" id="A0AAV4N537"/>
<feature type="compositionally biased region" description="Basic residues" evidence="1">
    <location>
        <begin position="24"/>
        <end position="33"/>
    </location>
</feature>
<protein>
    <submittedName>
        <fullName evidence="2">Uncharacterized protein</fullName>
    </submittedName>
</protein>
<accession>A0AAV4N537</accession>
<evidence type="ECO:0000313" key="2">
    <source>
        <dbReference type="EMBL" id="GIX79832.1"/>
    </source>
</evidence>
<reference evidence="2 3" key="1">
    <citation type="submission" date="2021-06" db="EMBL/GenBank/DDBJ databases">
        <title>Caerostris extrusa draft genome.</title>
        <authorList>
            <person name="Kono N."/>
            <person name="Arakawa K."/>
        </authorList>
    </citation>
    <scope>NUCLEOTIDE SEQUENCE [LARGE SCALE GENOMIC DNA]</scope>
</reference>
<comment type="caution">
    <text evidence="2">The sequence shown here is derived from an EMBL/GenBank/DDBJ whole genome shotgun (WGS) entry which is preliminary data.</text>
</comment>
<dbReference type="Proteomes" id="UP001054945">
    <property type="component" value="Unassembled WGS sequence"/>
</dbReference>
<gene>
    <name evidence="2" type="ORF">CEXT_354641</name>
</gene>
<name>A0AAV4N537_CAEEX</name>
<dbReference type="EMBL" id="BPLR01020541">
    <property type="protein sequence ID" value="GIX79832.1"/>
    <property type="molecule type" value="Genomic_DNA"/>
</dbReference>
<feature type="region of interest" description="Disordered" evidence="1">
    <location>
        <begin position="1"/>
        <end position="33"/>
    </location>
</feature>
<evidence type="ECO:0000313" key="3">
    <source>
        <dbReference type="Proteomes" id="UP001054945"/>
    </source>
</evidence>
<keyword evidence="3" id="KW-1185">Reference proteome</keyword>
<proteinExistence type="predicted"/>
<feature type="non-terminal residue" evidence="2">
    <location>
        <position position="33"/>
    </location>
</feature>